<reference evidence="1" key="1">
    <citation type="journal article" date="2015" name="Nature">
        <title>Complex archaea that bridge the gap between prokaryotes and eukaryotes.</title>
        <authorList>
            <person name="Spang A."/>
            <person name="Saw J.H."/>
            <person name="Jorgensen S.L."/>
            <person name="Zaremba-Niedzwiedzka K."/>
            <person name="Martijn J."/>
            <person name="Lind A.E."/>
            <person name="van Eijk R."/>
            <person name="Schleper C."/>
            <person name="Guy L."/>
            <person name="Ettema T.J."/>
        </authorList>
    </citation>
    <scope>NUCLEOTIDE SEQUENCE</scope>
</reference>
<dbReference type="EMBL" id="LAZR01061843">
    <property type="protein sequence ID" value="KKK62757.1"/>
    <property type="molecule type" value="Genomic_DNA"/>
</dbReference>
<sequence length="130" mass="13095">MPSVKDPHNVQIGSQAVTDVLSIDWGEDRVVINGRADDDVYDTIAEFGGATVSGGVTFRDPAQAAAFADQSGSLSATFTGLGGGADKTLTITNCSTGGVRNAVGHDGMANATVPFAARSSDGATSPISYA</sequence>
<gene>
    <name evidence="1" type="ORF">LCGC14_3001120</name>
</gene>
<evidence type="ECO:0000313" key="1">
    <source>
        <dbReference type="EMBL" id="KKK62757.1"/>
    </source>
</evidence>
<protein>
    <submittedName>
        <fullName evidence="1">Uncharacterized protein</fullName>
    </submittedName>
</protein>
<accession>A0A0F8X0X4</accession>
<proteinExistence type="predicted"/>
<dbReference type="AlphaFoldDB" id="A0A0F8X0X4"/>
<comment type="caution">
    <text evidence="1">The sequence shown here is derived from an EMBL/GenBank/DDBJ whole genome shotgun (WGS) entry which is preliminary data.</text>
</comment>
<name>A0A0F8X0X4_9ZZZZ</name>
<organism evidence="1">
    <name type="scientific">marine sediment metagenome</name>
    <dbReference type="NCBI Taxonomy" id="412755"/>
    <lineage>
        <taxon>unclassified sequences</taxon>
        <taxon>metagenomes</taxon>
        <taxon>ecological metagenomes</taxon>
    </lineage>
</organism>